<dbReference type="Pfam" id="PF00534">
    <property type="entry name" value="Glycos_transf_1"/>
    <property type="match status" value="1"/>
</dbReference>
<evidence type="ECO:0000259" key="2">
    <source>
        <dbReference type="Pfam" id="PF00534"/>
    </source>
</evidence>
<dbReference type="InterPro" id="IPR001296">
    <property type="entry name" value="Glyco_trans_1"/>
</dbReference>
<keyword evidence="3" id="KW-0328">Glycosyltransferase</keyword>
<comment type="caution">
    <text evidence="3">The sequence shown here is derived from an EMBL/GenBank/DDBJ whole genome shotgun (WGS) entry which is preliminary data.</text>
</comment>
<evidence type="ECO:0000256" key="1">
    <source>
        <dbReference type="ARBA" id="ARBA00022679"/>
    </source>
</evidence>
<gene>
    <name evidence="3" type="ORF">RH861_08720</name>
</gene>
<sequence>MRILLWHVHGGWTDAFVRGAHEYLLPVDAARGPWGLGTGGRDWPAAREVPLNELHREHVDLVVLQRTEELVLAEALLGRRPGRDVAAVFVEHNTPKPEAVTARHPLAGRDDLTIVHVTHFNQLMWDDDGTPSVVVEHGVPDPGHRYRGDLERMAVVVNEPVRRGRITGTDLLPRFADAGGIDVFGMGVAALPAALGLPDDAVRPSGDLPPTQLHEAMAERRLYLHTPRWTSLGLSLIEAMHLGMPVVALQTTEASRAVPPGAGFLSTNVGELVSAARLLLEDRDEAARLGAAARDAALDRYRLARFLSDWDVLVADLVERSPGRGRLIAVGGERGPRSARWKES</sequence>
<evidence type="ECO:0000313" key="3">
    <source>
        <dbReference type="EMBL" id="MDR5692140.1"/>
    </source>
</evidence>
<dbReference type="EMBL" id="JAVKGS010000002">
    <property type="protein sequence ID" value="MDR5692140.1"/>
    <property type="molecule type" value="Genomic_DNA"/>
</dbReference>
<accession>A0ABU1FK50</accession>
<dbReference type="Gene3D" id="3.40.50.2000">
    <property type="entry name" value="Glycogen Phosphorylase B"/>
    <property type="match status" value="1"/>
</dbReference>
<feature type="domain" description="Glycosyl transferase family 1" evidence="2">
    <location>
        <begin position="200"/>
        <end position="295"/>
    </location>
</feature>
<keyword evidence="4" id="KW-1185">Reference proteome</keyword>
<proteinExistence type="predicted"/>
<dbReference type="EC" id="2.4.-.-" evidence="3"/>
<dbReference type="SUPFAM" id="SSF53756">
    <property type="entry name" value="UDP-Glycosyltransferase/glycogen phosphorylase"/>
    <property type="match status" value="1"/>
</dbReference>
<evidence type="ECO:0000313" key="4">
    <source>
        <dbReference type="Proteomes" id="UP001260072"/>
    </source>
</evidence>
<protein>
    <submittedName>
        <fullName evidence="3">Glycosyltransferase</fullName>
        <ecNumber evidence="3">2.4.-.-</ecNumber>
    </submittedName>
</protein>
<keyword evidence="1 3" id="KW-0808">Transferase</keyword>
<dbReference type="RefSeq" id="WP_310520669.1">
    <property type="nucleotide sequence ID" value="NZ_BAABBS010000002.1"/>
</dbReference>
<reference evidence="4" key="1">
    <citation type="submission" date="2023-07" db="EMBL/GenBank/DDBJ databases">
        <title>Description of three actinobacteria isolated from air of manufacturing shop in a pharmaceutical factory.</title>
        <authorList>
            <person name="Zhang D.-F."/>
        </authorList>
    </citation>
    <scope>NUCLEOTIDE SEQUENCE [LARGE SCALE GENOMIC DNA]</scope>
    <source>
        <strain evidence="4">CCTCC AB 2011122</strain>
    </source>
</reference>
<name>A0ABU1FK50_9MICO</name>
<dbReference type="GO" id="GO:0016757">
    <property type="term" value="F:glycosyltransferase activity"/>
    <property type="evidence" value="ECO:0007669"/>
    <property type="project" value="UniProtKB-KW"/>
</dbReference>
<organism evidence="3 4">
    <name type="scientific">Agromyces indicus</name>
    <dbReference type="NCBI Taxonomy" id="758919"/>
    <lineage>
        <taxon>Bacteria</taxon>
        <taxon>Bacillati</taxon>
        <taxon>Actinomycetota</taxon>
        <taxon>Actinomycetes</taxon>
        <taxon>Micrococcales</taxon>
        <taxon>Microbacteriaceae</taxon>
        <taxon>Agromyces</taxon>
    </lineage>
</organism>
<dbReference type="Proteomes" id="UP001260072">
    <property type="component" value="Unassembled WGS sequence"/>
</dbReference>